<evidence type="ECO:0000313" key="3">
    <source>
        <dbReference type="Proteomes" id="UP000058305"/>
    </source>
</evidence>
<dbReference type="Gene3D" id="3.40.960.10">
    <property type="entry name" value="VSR Endonuclease"/>
    <property type="match status" value="1"/>
</dbReference>
<protein>
    <recommendedName>
        <fullName evidence="1">DUF559 domain-containing protein</fullName>
    </recommendedName>
</protein>
<evidence type="ECO:0000313" key="2">
    <source>
        <dbReference type="EMBL" id="AMB59017.1"/>
    </source>
</evidence>
<dbReference type="Proteomes" id="UP000058305">
    <property type="component" value="Chromosome"/>
</dbReference>
<dbReference type="InterPro" id="IPR011335">
    <property type="entry name" value="Restrct_endonuc-II-like"/>
</dbReference>
<organism evidence="2 3">
    <name type="scientific">Microterricola viridarii</name>
    <dbReference type="NCBI Taxonomy" id="412690"/>
    <lineage>
        <taxon>Bacteria</taxon>
        <taxon>Bacillati</taxon>
        <taxon>Actinomycetota</taxon>
        <taxon>Actinomycetes</taxon>
        <taxon>Micrococcales</taxon>
        <taxon>Microbacteriaceae</taxon>
        <taxon>Microterricola</taxon>
    </lineage>
</organism>
<dbReference type="KEGG" id="mvd:AWU67_09280"/>
<dbReference type="SUPFAM" id="SSF52980">
    <property type="entry name" value="Restriction endonuclease-like"/>
    <property type="match status" value="1"/>
</dbReference>
<keyword evidence="3" id="KW-1185">Reference proteome</keyword>
<name>A0A0X8E3F3_9MICO</name>
<reference evidence="3" key="2">
    <citation type="submission" date="2016-01" db="EMBL/GenBank/DDBJ databases">
        <title>First complete genome sequence of a species in the genus Microterricola, an extremophilic cold active enzyme producing strain ERGS5:02 isolated from Sikkim Himalaya.</title>
        <authorList>
            <person name="Kumar R."/>
            <person name="Singh D."/>
            <person name="Swarnkar M.K."/>
        </authorList>
    </citation>
    <scope>NUCLEOTIDE SEQUENCE [LARGE SCALE GENOMIC DNA]</scope>
    <source>
        <strain evidence="3">ERGS5:02</strain>
    </source>
</reference>
<reference evidence="2 3" key="1">
    <citation type="journal article" date="2016" name="J. Biotechnol.">
        <title>First complete genome sequence of a species in the genus Microterricola, an extremophilic cold active enzyme producing bacterial strain ERGS5:02 isolated from Sikkim Himalaya.</title>
        <authorList>
            <person name="Himanshu"/>
            <person name="Swarnkar M.K."/>
            <person name="Singh D."/>
            <person name="Kumar R."/>
        </authorList>
    </citation>
    <scope>NUCLEOTIDE SEQUENCE [LARGE SCALE GENOMIC DNA]</scope>
    <source>
        <strain evidence="2 3">ERGS5:02</strain>
    </source>
</reference>
<dbReference type="InterPro" id="IPR007569">
    <property type="entry name" value="DUF559"/>
</dbReference>
<gene>
    <name evidence="2" type="ORF">AWU67_09280</name>
</gene>
<dbReference type="AlphaFoldDB" id="A0A0X8E3F3"/>
<sequence>MPLPPERGGRAFSVNDGRDAGLTLGRLRSNDLRSPFHGIRATESTDDDPLEHCRAYAKRMRPGQFFSHLTAARLWGAPLPAQFGPGAIGAAEPLHVSSCAPQRPPHTRGVIGHDFPADGVPHQLRHGLPVASAAAMWVQLAGLLPPDELVVVGDYLVLDPFLLDPLDPRPYATIAELADQLAAHRGRGKRAAVAALARVRTGAESRPETLLRLLLVDAGLPEPLLNQVLKDSGGRFLGRVDMVYPEWRVVVEYDGDQHRTSTAQYERDLTRLDAIRRAGWTVIRVRKHGLFVRPETAVAQVRAALIAGGWHG</sequence>
<evidence type="ECO:0000259" key="1">
    <source>
        <dbReference type="Pfam" id="PF04480"/>
    </source>
</evidence>
<dbReference type="EMBL" id="CP014145">
    <property type="protein sequence ID" value="AMB59017.1"/>
    <property type="molecule type" value="Genomic_DNA"/>
</dbReference>
<feature type="domain" description="DUF559" evidence="1">
    <location>
        <begin position="240"/>
        <end position="304"/>
    </location>
</feature>
<dbReference type="Pfam" id="PF04480">
    <property type="entry name" value="DUF559"/>
    <property type="match status" value="1"/>
</dbReference>
<proteinExistence type="predicted"/>
<accession>A0A0X8E3F3</accession>